<organism evidence="1 2">
    <name type="scientific">Moraxella pluranimalium</name>
    <dbReference type="NCBI Taxonomy" id="470453"/>
    <lineage>
        <taxon>Bacteria</taxon>
        <taxon>Pseudomonadati</taxon>
        <taxon>Pseudomonadota</taxon>
        <taxon>Gammaproteobacteria</taxon>
        <taxon>Moraxellales</taxon>
        <taxon>Moraxellaceae</taxon>
        <taxon>Moraxella</taxon>
    </lineage>
</organism>
<evidence type="ECO:0000313" key="1">
    <source>
        <dbReference type="EMBL" id="OOS24274.1"/>
    </source>
</evidence>
<proteinExistence type="predicted"/>
<evidence type="ECO:0000313" key="2">
    <source>
        <dbReference type="Proteomes" id="UP000189800"/>
    </source>
</evidence>
<gene>
    <name evidence="1" type="ORF">B0680_05735</name>
</gene>
<reference evidence="1 2" key="1">
    <citation type="submission" date="2017-02" db="EMBL/GenBank/DDBJ databases">
        <title>Draft genome sequence of Moraxella pluranimalium CCUG 54913T type strain.</title>
        <authorList>
            <person name="Salva-Serra F."/>
            <person name="Engstrom-Jakobsson H."/>
            <person name="Thorell K."/>
            <person name="Jaen-Luchoro D."/>
            <person name="Gonzales-Siles L."/>
            <person name="Karlsson R."/>
            <person name="Yazdan S."/>
            <person name="Boulund F."/>
            <person name="Johnning A."/>
            <person name="Engstrand L."/>
            <person name="Kristiansson E."/>
            <person name="Moore E."/>
        </authorList>
    </citation>
    <scope>NUCLEOTIDE SEQUENCE [LARGE SCALE GENOMIC DNA]</scope>
    <source>
        <strain evidence="1 2">CCUG 54913</strain>
    </source>
</reference>
<dbReference type="Proteomes" id="UP000189800">
    <property type="component" value="Unassembled WGS sequence"/>
</dbReference>
<dbReference type="AlphaFoldDB" id="A0A1T0CPN5"/>
<name>A0A1T0CPN5_9GAMM</name>
<accession>A0A1T0CPN5</accession>
<sequence>MTTVSFLILEKRSRLIEKHRFKKYTFSKTEKGFYIFYREYSNGVINKDMSLNDSYIEFIKDLSKEIECTIYFLIKNIKHQEAVDNFSIDNYLSECNKKNIQELNIDHDNIVEFDKPYKFSCSNEW</sequence>
<comment type="caution">
    <text evidence="1">The sequence shown here is derived from an EMBL/GenBank/DDBJ whole genome shotgun (WGS) entry which is preliminary data.</text>
</comment>
<dbReference type="OrthoDB" id="9553513at2"/>
<protein>
    <submittedName>
        <fullName evidence="1">Uncharacterized protein</fullName>
    </submittedName>
</protein>
<dbReference type="EMBL" id="MUYU01000012">
    <property type="protein sequence ID" value="OOS24274.1"/>
    <property type="molecule type" value="Genomic_DNA"/>
</dbReference>
<keyword evidence="2" id="KW-1185">Reference proteome</keyword>
<dbReference type="RefSeq" id="WP_078254134.1">
    <property type="nucleotide sequence ID" value="NZ_MUYU01000012.1"/>
</dbReference>